<name>A0A2L2LHD5_AGRTU</name>
<proteinExistence type="predicted"/>
<gene>
    <name evidence="2" type="ORF">At1D1609_36330</name>
</gene>
<dbReference type="RefSeq" id="WP_233282681.1">
    <property type="nucleotide sequence ID" value="NZ_CP026925.1"/>
</dbReference>
<dbReference type="AlphaFoldDB" id="A0A2L2LHD5"/>
<dbReference type="Proteomes" id="UP000237717">
    <property type="component" value="Chromosome II"/>
</dbReference>
<organism evidence="2 3">
    <name type="scientific">Agrobacterium tumefaciens</name>
    <dbReference type="NCBI Taxonomy" id="358"/>
    <lineage>
        <taxon>Bacteria</taxon>
        <taxon>Pseudomonadati</taxon>
        <taxon>Pseudomonadota</taxon>
        <taxon>Alphaproteobacteria</taxon>
        <taxon>Hyphomicrobiales</taxon>
        <taxon>Rhizobiaceae</taxon>
        <taxon>Rhizobium/Agrobacterium group</taxon>
        <taxon>Agrobacterium</taxon>
        <taxon>Agrobacterium tumefaciens complex</taxon>
    </lineage>
</organism>
<evidence type="ECO:0000256" key="1">
    <source>
        <dbReference type="SAM" id="MobiDB-lite"/>
    </source>
</evidence>
<feature type="region of interest" description="Disordered" evidence="1">
    <location>
        <begin position="531"/>
        <end position="558"/>
    </location>
</feature>
<feature type="region of interest" description="Disordered" evidence="1">
    <location>
        <begin position="444"/>
        <end position="464"/>
    </location>
</feature>
<evidence type="ECO:0000313" key="2">
    <source>
        <dbReference type="EMBL" id="AVH43686.1"/>
    </source>
</evidence>
<dbReference type="Pfam" id="PF13665">
    <property type="entry name" value="Tox-PAAR-like"/>
    <property type="match status" value="1"/>
</dbReference>
<feature type="compositionally biased region" description="Pro residues" evidence="1">
    <location>
        <begin position="384"/>
        <end position="395"/>
    </location>
</feature>
<reference evidence="2 3" key="1">
    <citation type="submission" date="2018-02" db="EMBL/GenBank/DDBJ databases">
        <title>Complete genome sequence of Agrobacterium tumefaciens 1D1609.</title>
        <authorList>
            <person name="Cho S.-T."/>
            <person name="Haryono M."/>
            <person name="Chang H.-H."/>
            <person name="Santos M.N."/>
            <person name="Lai E.-M."/>
            <person name="Kuo C.-H."/>
        </authorList>
    </citation>
    <scope>NUCLEOTIDE SEQUENCE [LARGE SCALE GENOMIC DNA]</scope>
    <source>
        <strain evidence="2 3">1D1609</strain>
    </source>
</reference>
<dbReference type="EMBL" id="CP026925">
    <property type="protein sequence ID" value="AVH43686.1"/>
    <property type="molecule type" value="Genomic_DNA"/>
</dbReference>
<protein>
    <submittedName>
        <fullName evidence="2">DUF4150 family protein</fullName>
    </submittedName>
</protein>
<feature type="region of interest" description="Disordered" evidence="1">
    <location>
        <begin position="212"/>
        <end position="232"/>
    </location>
</feature>
<feature type="region of interest" description="Disordered" evidence="1">
    <location>
        <begin position="371"/>
        <end position="407"/>
    </location>
</feature>
<sequence>MSIPRDNYIGEPEYPGTWTTGTPREGLRDIDEARIVSLAPDVCLTPVGSSVVPIPYPVVDFCGHDKNYTPSVRFTGKKAMVMRSCTTHVHGDAPGNRKGVKSGTVESICEPIGHADQVRAEGSHVIRHLDRFYMNSRNTQGEAIFVRSTQTYDPPKDDDPVRGSLRWQDDAPVQLAQAATGTMTDAGNNGWFSSNGNNTRALTGTATGTVNGGGAHAPSTSRPIPKTPSLPKVGGGKLLRKGIWAMVLEDILRDLSMPEDERATEGRALGAIMSKPGQAVIVQDKLLGGRQPVTFGNILKRETWDFSGKYGIAIDQEERVPLANDILSSISGKPMDVRTMSDAEVNGLLAPFQGLSDEEIEQKLKDIREARQQEEQEKKEDPKPGPQPVPPPPLGPSTRIDDKKRRRKKCLIGPYDEIKEECSGAGDYAHHVVADMTYRLGDRPGKVTTERVPNAPTEGEGESICLTEAQHSRKNGSGGVHELTRNELKGIDHPDYPGTAPMEDILLASQDALLATKGIDKACAEAANARAEEQVKKKTGLSAPGRTKEKPLPTGKIADVLRAGKYP</sequence>
<feature type="compositionally biased region" description="Basic and acidic residues" evidence="1">
    <location>
        <begin position="371"/>
        <end position="383"/>
    </location>
</feature>
<accession>A0A2L2LHD5</accession>
<evidence type="ECO:0000313" key="3">
    <source>
        <dbReference type="Proteomes" id="UP000237717"/>
    </source>
</evidence>
<feature type="region of interest" description="Disordered" evidence="1">
    <location>
        <begin position="1"/>
        <end position="25"/>
    </location>
</feature>